<evidence type="ECO:0000313" key="2">
    <source>
        <dbReference type="Proteomes" id="UP001165422"/>
    </source>
</evidence>
<comment type="caution">
    <text evidence="1">The sequence shown here is derived from an EMBL/GenBank/DDBJ whole genome shotgun (WGS) entry which is preliminary data.</text>
</comment>
<gene>
    <name evidence="1" type="ORF">LN736_07640</name>
</gene>
<keyword evidence="2" id="KW-1185">Reference proteome</keyword>
<organism evidence="1 2">
    <name type="scientific">Clostridium aromativorans</name>
    <dbReference type="NCBI Taxonomy" id="2836848"/>
    <lineage>
        <taxon>Bacteria</taxon>
        <taxon>Bacillati</taxon>
        <taxon>Bacillota</taxon>
        <taxon>Clostridia</taxon>
        <taxon>Eubacteriales</taxon>
        <taxon>Clostridiaceae</taxon>
        <taxon>Clostridium</taxon>
    </lineage>
</organism>
<protein>
    <submittedName>
        <fullName evidence="1">Uncharacterized protein</fullName>
    </submittedName>
</protein>
<dbReference type="Proteomes" id="UP001165422">
    <property type="component" value="Unassembled WGS sequence"/>
</dbReference>
<proteinExistence type="predicted"/>
<accession>A0ABS8N4L3</accession>
<dbReference type="EMBL" id="JAJJPB010000007">
    <property type="protein sequence ID" value="MCC9294727.1"/>
    <property type="molecule type" value="Genomic_DNA"/>
</dbReference>
<sequence length="167" mass="19336">MFKYEMELSLAFPSKNGINFLENSRDKAIKESIEIFNQRFKGKKQINITDGDIKSDKITITLVSNNELKSPGRELSAFSKELYHNRGFKELTSKPSRLFEIRVLNAPKDYNCNNTESLDNNIDYLIKNITNQILINDDEEILNKLKNKLEMLIGFLDVKLNQISKSK</sequence>
<name>A0ABS8N4L3_9CLOT</name>
<evidence type="ECO:0000313" key="1">
    <source>
        <dbReference type="EMBL" id="MCC9294727.1"/>
    </source>
</evidence>
<dbReference type="RefSeq" id="WP_179978412.1">
    <property type="nucleotide sequence ID" value="NZ_JAJJPB010000007.1"/>
</dbReference>
<reference evidence="1" key="1">
    <citation type="submission" date="2021-11" db="EMBL/GenBank/DDBJ databases">
        <authorList>
            <person name="Qingchun L."/>
            <person name="Dong Z."/>
            <person name="Zongwei Q."/>
            <person name="Jia Z."/>
            <person name="Duotao L."/>
        </authorList>
    </citation>
    <scope>NUCLEOTIDE SEQUENCE</scope>
    <source>
        <strain evidence="1">WLY-B-L2</strain>
    </source>
</reference>